<feature type="region of interest" description="Disordered" evidence="1">
    <location>
        <begin position="762"/>
        <end position="797"/>
    </location>
</feature>
<dbReference type="EMBL" id="CP016179">
    <property type="protein sequence ID" value="ANO35308.1"/>
    <property type="molecule type" value="Genomic_DNA"/>
</dbReference>
<feature type="compositionally biased region" description="Basic and acidic residues" evidence="1">
    <location>
        <begin position="780"/>
        <end position="791"/>
    </location>
</feature>
<dbReference type="KEGG" id="vbr:A6E01_19030"/>
<proteinExistence type="predicted"/>
<evidence type="ECO:0000256" key="1">
    <source>
        <dbReference type="SAM" id="MobiDB-lite"/>
    </source>
</evidence>
<sequence length="797" mass="92228">MDKTQLERLLISGSGHDPDEQDYDPMHFDEVYTAVNFYEENCVWEKVKQWRGEPEKQEISIDEIINGTDDLTPLKRARQLFCTEDKSNEYDPRYLKWRQRALNSSILNDYTYVTEDRKEVELTHLGTLAERMFAIVDRFKSLIRDGAVCQIGWSNGKDSNVLALLYSYAIYELYAEGFKPKTKSILVHSDTLSEMPEISNTAKQNWDGLFSDSVFNEYTHMVLAKPNFSETLVGRICSGRGLPTTVSSNVRQCAMDRKVLPIRRAIRKACKRLGITNSDKIIVCLGSRDEEGTLRAASIAKHGGSDDNLAISQEGNTNRYNFYPIKHMTTSDIWTILGSAGTDASKTLPSPINYEAISKIYADSAGECNLFATASTEKAKSKPCQSRHGCWDCQAVGLEDKSMTNLVVKDEYKHLELLSRIRDFIAYRHYDWSERVNINRGIDKFGFAKIQPDLYNFAKCRKIFKAIVTADYIEEMRATHLALQIKWGYAEDTSYNREMARPQFKHVDEETVLKLDFLWSFHNFSDHPNEALMVWDEVRNHGDLEILEEMTTMEPVPRTPQPAPHYIYVGKDWTDNQENLGLVDVMAEFVDLQAWENDAQYRVPRTRKSDGIEYHYSTMHLETSKLLSVDREQMYFYFSDIARYRYPNPLDSSLSAAMSYLRSGAITIAKGKQYTYHLMATRRQWWERRQLSGNRSLEEILARKDELGILDKEEYKKFVLENFSEAEFDAEQALDKVDDEYWYIEQLSMDFGEDVSTPTESAMIKVKKKQSSPKRKPTKSKKELLQEELNDRTLSMF</sequence>
<dbReference type="Proteomes" id="UP000092018">
    <property type="component" value="Plasmid unnamed1"/>
</dbReference>
<evidence type="ECO:0000313" key="2">
    <source>
        <dbReference type="EMBL" id="ANO35308.1"/>
    </source>
</evidence>
<evidence type="ECO:0008006" key="4">
    <source>
        <dbReference type="Google" id="ProtNLM"/>
    </source>
</evidence>
<keyword evidence="2" id="KW-0614">Plasmid</keyword>
<feature type="compositionally biased region" description="Basic residues" evidence="1">
    <location>
        <begin position="765"/>
        <end position="779"/>
    </location>
</feature>
<gene>
    <name evidence="2" type="ORF">A6E01_19030</name>
</gene>
<reference evidence="2 3" key="1">
    <citation type="submission" date="2016-06" db="EMBL/GenBank/DDBJ databases">
        <title>Adaptive Radiation by Waves of Gene Transfer Leads to Fine-Scale Resource Partitioning in Marine Microbes.</title>
        <authorList>
            <person name="Hehemann J.-H."/>
            <person name="Arevalo P."/>
            <person name="Datta M.S."/>
            <person name="Yu X."/>
            <person name="Corzett C."/>
            <person name="Henschel A."/>
            <person name="Preheim S.P."/>
            <person name="Timberlake S."/>
            <person name="Alm E.J."/>
            <person name="Polz M.F."/>
        </authorList>
    </citation>
    <scope>NUCLEOTIDE SEQUENCE [LARGE SCALE GENOMIC DNA]</scope>
    <source>
        <strain evidence="2 3">FF50</strain>
        <plasmid evidence="2 3">unnamed1</plasmid>
    </source>
</reference>
<dbReference type="SUPFAM" id="SSF52402">
    <property type="entry name" value="Adenine nucleotide alpha hydrolases-like"/>
    <property type="match status" value="1"/>
</dbReference>
<accession>A0AAN0XZ98</accession>
<dbReference type="Gene3D" id="3.40.50.620">
    <property type="entry name" value="HUPs"/>
    <property type="match status" value="1"/>
</dbReference>
<protein>
    <recommendedName>
        <fullName evidence="4">Phosphoadenosine phosphosulphate reductase domain-containing protein</fullName>
    </recommendedName>
</protein>
<dbReference type="AlphaFoldDB" id="A0AAN0XZ98"/>
<organism evidence="2 3">
    <name type="scientific">Vibrio breoganii</name>
    <dbReference type="NCBI Taxonomy" id="553239"/>
    <lineage>
        <taxon>Bacteria</taxon>
        <taxon>Pseudomonadati</taxon>
        <taxon>Pseudomonadota</taxon>
        <taxon>Gammaproteobacteria</taxon>
        <taxon>Vibrionales</taxon>
        <taxon>Vibrionaceae</taxon>
        <taxon>Vibrio</taxon>
    </lineage>
</organism>
<dbReference type="InterPro" id="IPR014729">
    <property type="entry name" value="Rossmann-like_a/b/a_fold"/>
</dbReference>
<dbReference type="RefSeq" id="WP_065211070.1">
    <property type="nucleotide sequence ID" value="NZ_CP016179.1"/>
</dbReference>
<name>A0AAN0XZ98_9VIBR</name>
<geneLocation type="plasmid" evidence="2 3">
    <name>unnamed1</name>
</geneLocation>
<evidence type="ECO:0000313" key="3">
    <source>
        <dbReference type="Proteomes" id="UP000092018"/>
    </source>
</evidence>